<reference evidence="6 7" key="1">
    <citation type="submission" date="2023-02" db="EMBL/GenBank/DDBJ databases">
        <title>LHISI_Scaffold_Assembly.</title>
        <authorList>
            <person name="Stuart O.P."/>
            <person name="Cleave R."/>
            <person name="Magrath M.J.L."/>
            <person name="Mikheyev A.S."/>
        </authorList>
    </citation>
    <scope>NUCLEOTIDE SEQUENCE [LARGE SCALE GENOMIC DNA]</scope>
    <source>
        <strain evidence="6">Daus_M_001</strain>
        <tissue evidence="6">Leg muscle</tissue>
    </source>
</reference>
<gene>
    <name evidence="6" type="ORF">PR048_027302</name>
</gene>
<evidence type="ECO:0000313" key="6">
    <source>
        <dbReference type="EMBL" id="KAJ8870999.1"/>
    </source>
</evidence>
<proteinExistence type="predicted"/>
<dbReference type="InterPro" id="IPR029208">
    <property type="entry name" value="COX14"/>
</dbReference>
<keyword evidence="2 5" id="KW-0812">Transmembrane</keyword>
<sequence>MIKRRTVNKIFDRLHKSVVVCCMAVTVIGTGMLGMRAYRYFAVVRPQQRLQEDQQRKELLKEGKALSDSTLEFRDPAPQLKL</sequence>
<name>A0ABQ9GF29_9NEOP</name>
<dbReference type="EMBL" id="JARBHB010000012">
    <property type="protein sequence ID" value="KAJ8870999.1"/>
    <property type="molecule type" value="Genomic_DNA"/>
</dbReference>
<protein>
    <submittedName>
        <fullName evidence="6">Uncharacterized protein</fullName>
    </submittedName>
</protein>
<dbReference type="Proteomes" id="UP001159363">
    <property type="component" value="Chromosome 11"/>
</dbReference>
<accession>A0ABQ9GF29</accession>
<comment type="caution">
    <text evidence="6">The sequence shown here is derived from an EMBL/GenBank/DDBJ whole genome shotgun (WGS) entry which is preliminary data.</text>
</comment>
<evidence type="ECO:0000256" key="1">
    <source>
        <dbReference type="ARBA" id="ARBA00004167"/>
    </source>
</evidence>
<keyword evidence="7" id="KW-1185">Reference proteome</keyword>
<evidence type="ECO:0000256" key="4">
    <source>
        <dbReference type="ARBA" id="ARBA00023136"/>
    </source>
</evidence>
<dbReference type="Pfam" id="PF14880">
    <property type="entry name" value="COX14"/>
    <property type="match status" value="1"/>
</dbReference>
<keyword evidence="4 5" id="KW-0472">Membrane</keyword>
<evidence type="ECO:0000256" key="3">
    <source>
        <dbReference type="ARBA" id="ARBA00022989"/>
    </source>
</evidence>
<feature type="transmembrane region" description="Helical" evidence="5">
    <location>
        <begin position="20"/>
        <end position="41"/>
    </location>
</feature>
<evidence type="ECO:0000256" key="5">
    <source>
        <dbReference type="SAM" id="Phobius"/>
    </source>
</evidence>
<evidence type="ECO:0000313" key="7">
    <source>
        <dbReference type="Proteomes" id="UP001159363"/>
    </source>
</evidence>
<evidence type="ECO:0000256" key="2">
    <source>
        <dbReference type="ARBA" id="ARBA00022692"/>
    </source>
</evidence>
<keyword evidence="3 5" id="KW-1133">Transmembrane helix</keyword>
<organism evidence="6 7">
    <name type="scientific">Dryococelus australis</name>
    <dbReference type="NCBI Taxonomy" id="614101"/>
    <lineage>
        <taxon>Eukaryota</taxon>
        <taxon>Metazoa</taxon>
        <taxon>Ecdysozoa</taxon>
        <taxon>Arthropoda</taxon>
        <taxon>Hexapoda</taxon>
        <taxon>Insecta</taxon>
        <taxon>Pterygota</taxon>
        <taxon>Neoptera</taxon>
        <taxon>Polyneoptera</taxon>
        <taxon>Phasmatodea</taxon>
        <taxon>Verophasmatodea</taxon>
        <taxon>Anareolatae</taxon>
        <taxon>Phasmatidae</taxon>
        <taxon>Eurycanthinae</taxon>
        <taxon>Dryococelus</taxon>
    </lineage>
</organism>
<comment type="subcellular location">
    <subcellularLocation>
        <location evidence="1">Membrane</location>
        <topology evidence="1">Single-pass membrane protein</topology>
    </subcellularLocation>
</comment>